<evidence type="ECO:0000256" key="1">
    <source>
        <dbReference type="SAM" id="Phobius"/>
    </source>
</evidence>
<name>A0A378C881_KLEPN</name>
<sequence length="69" mass="7565">MSKQGIRALIISAIIGLFIWIALFSALGGIVSMNDFARKPARQQAVRLSPLSAFIRRVCYMLAQKGDPS</sequence>
<dbReference type="Proteomes" id="UP000255239">
    <property type="component" value="Unassembled WGS sequence"/>
</dbReference>
<organism evidence="2 3">
    <name type="scientific">Klebsiella pneumoniae</name>
    <dbReference type="NCBI Taxonomy" id="573"/>
    <lineage>
        <taxon>Bacteria</taxon>
        <taxon>Pseudomonadati</taxon>
        <taxon>Pseudomonadota</taxon>
        <taxon>Gammaproteobacteria</taxon>
        <taxon>Enterobacterales</taxon>
        <taxon>Enterobacteriaceae</taxon>
        <taxon>Klebsiella/Raoultella group</taxon>
        <taxon>Klebsiella</taxon>
        <taxon>Klebsiella pneumoniae complex</taxon>
    </lineage>
</organism>
<evidence type="ECO:0000313" key="2">
    <source>
        <dbReference type="EMBL" id="STV64647.1"/>
    </source>
</evidence>
<keyword evidence="1" id="KW-1133">Transmembrane helix</keyword>
<dbReference type="EMBL" id="UGMG01000001">
    <property type="protein sequence ID" value="STV64647.1"/>
    <property type="molecule type" value="Genomic_DNA"/>
</dbReference>
<gene>
    <name evidence="2" type="ORF">NCTC11679_03127</name>
</gene>
<evidence type="ECO:0000313" key="3">
    <source>
        <dbReference type="Proteomes" id="UP000255239"/>
    </source>
</evidence>
<feature type="transmembrane region" description="Helical" evidence="1">
    <location>
        <begin position="6"/>
        <end position="32"/>
    </location>
</feature>
<dbReference type="AlphaFoldDB" id="A0A378C881"/>
<protein>
    <submittedName>
        <fullName evidence="2">Uncharacterized protein</fullName>
    </submittedName>
</protein>
<accession>A0A378C881</accession>
<proteinExistence type="predicted"/>
<reference evidence="2 3" key="1">
    <citation type="submission" date="2018-06" db="EMBL/GenBank/DDBJ databases">
        <authorList>
            <consortium name="Pathogen Informatics"/>
            <person name="Doyle S."/>
        </authorList>
    </citation>
    <scope>NUCLEOTIDE SEQUENCE [LARGE SCALE GENOMIC DNA]</scope>
    <source>
        <strain evidence="2 3">NCTC11679</strain>
    </source>
</reference>
<keyword evidence="1" id="KW-0472">Membrane</keyword>
<keyword evidence="1" id="KW-0812">Transmembrane</keyword>